<dbReference type="Pfam" id="PF00420">
    <property type="entry name" value="Oxidored_q2"/>
    <property type="match status" value="1"/>
</dbReference>
<dbReference type="Proteomes" id="UP001341135">
    <property type="component" value="Chromosome"/>
</dbReference>
<feature type="transmembrane region" description="Helical" evidence="5">
    <location>
        <begin position="68"/>
        <end position="92"/>
    </location>
</feature>
<keyword evidence="4 5" id="KW-0472">Membrane</keyword>
<name>A0ABN6ZNP0_9CREN</name>
<keyword evidence="3 5" id="KW-1133">Transmembrane helix</keyword>
<evidence type="ECO:0000256" key="4">
    <source>
        <dbReference type="ARBA" id="ARBA00023136"/>
    </source>
</evidence>
<gene>
    <name evidence="6" type="ORF">PABY_14530</name>
</gene>
<evidence type="ECO:0000313" key="6">
    <source>
        <dbReference type="EMBL" id="BES81886.1"/>
    </source>
</evidence>
<feature type="transmembrane region" description="Helical" evidence="5">
    <location>
        <begin position="12"/>
        <end position="32"/>
    </location>
</feature>
<protein>
    <submittedName>
        <fullName evidence="6">Uncharacterized protein</fullName>
    </submittedName>
</protein>
<evidence type="ECO:0000256" key="1">
    <source>
        <dbReference type="ARBA" id="ARBA00004141"/>
    </source>
</evidence>
<evidence type="ECO:0000256" key="5">
    <source>
        <dbReference type="SAM" id="Phobius"/>
    </source>
</evidence>
<feature type="transmembrane region" description="Helical" evidence="5">
    <location>
        <begin position="44"/>
        <end position="62"/>
    </location>
</feature>
<reference evidence="6 7" key="1">
    <citation type="submission" date="2023-09" db="EMBL/GenBank/DDBJ databases">
        <title>Pyrofollis japonicus gen. nov. sp. nov., a novel member of the family Pyrodictiaceae isolated from the Iheya North hydrothermal field.</title>
        <authorList>
            <person name="Miyazaki U."/>
            <person name="Sanari M."/>
            <person name="Tame A."/>
            <person name="Kitajima M."/>
            <person name="Okamoto A."/>
            <person name="Sawayama S."/>
            <person name="Miyazaki J."/>
            <person name="Takai K."/>
            <person name="Nakagawa S."/>
        </authorList>
    </citation>
    <scope>NUCLEOTIDE SEQUENCE [LARGE SCALE GENOMIC DNA]</scope>
    <source>
        <strain evidence="6 7">AV2</strain>
    </source>
</reference>
<evidence type="ECO:0000313" key="7">
    <source>
        <dbReference type="Proteomes" id="UP001341135"/>
    </source>
</evidence>
<keyword evidence="2 5" id="KW-0812">Transmembrane</keyword>
<evidence type="ECO:0000256" key="3">
    <source>
        <dbReference type="ARBA" id="ARBA00022989"/>
    </source>
</evidence>
<dbReference type="EMBL" id="AP028907">
    <property type="protein sequence ID" value="BES81886.1"/>
    <property type="molecule type" value="Genomic_DNA"/>
</dbReference>
<organism evidence="6 7">
    <name type="scientific">Pyrodictium abyssi</name>
    <dbReference type="NCBI Taxonomy" id="54256"/>
    <lineage>
        <taxon>Archaea</taxon>
        <taxon>Thermoproteota</taxon>
        <taxon>Thermoprotei</taxon>
        <taxon>Desulfurococcales</taxon>
        <taxon>Pyrodictiaceae</taxon>
        <taxon>Pyrodictium</taxon>
    </lineage>
</organism>
<dbReference type="Gene3D" id="1.10.287.3510">
    <property type="match status" value="1"/>
</dbReference>
<proteinExistence type="predicted"/>
<keyword evidence="7" id="KW-1185">Reference proteome</keyword>
<dbReference type="InterPro" id="IPR039428">
    <property type="entry name" value="NUOK/Mnh_C1-like"/>
</dbReference>
<evidence type="ECO:0000256" key="2">
    <source>
        <dbReference type="ARBA" id="ARBA00022692"/>
    </source>
</evidence>
<accession>A0ABN6ZNP0</accession>
<sequence length="108" mass="11348">MVGTVEGTTLAVLVYLAALVSSMAGIYGVMTARSIVKLLISIEILFNSVVLTASYIGVVTGADPGFYSLLLATIVLTIAEIAIVAALLILVYREKKNLSTDLLTEIKG</sequence>
<comment type="subcellular location">
    <subcellularLocation>
        <location evidence="1">Membrane</location>
        <topology evidence="1">Multi-pass membrane protein</topology>
    </subcellularLocation>
</comment>